<keyword evidence="8" id="KW-0408">Iron</keyword>
<keyword evidence="13" id="KW-1185">Reference proteome</keyword>
<feature type="domain" description="FAD-binding FR-type" evidence="11">
    <location>
        <begin position="1"/>
        <end position="94"/>
    </location>
</feature>
<evidence type="ECO:0000256" key="4">
    <source>
        <dbReference type="ARBA" id="ARBA00022714"/>
    </source>
</evidence>
<comment type="caution">
    <text evidence="12">The sequence shown here is derived from an EMBL/GenBank/DDBJ whole genome shotgun (WGS) entry which is preliminary data.</text>
</comment>
<keyword evidence="4" id="KW-0001">2Fe-2S</keyword>
<dbReference type="InterPro" id="IPR039261">
    <property type="entry name" value="FNR_nucleotide-bd"/>
</dbReference>
<keyword evidence="6" id="KW-0274">FAD</keyword>
<keyword evidence="2" id="KW-0813">Transport</keyword>
<name>A0ABV9QJU1_9FIRM</name>
<dbReference type="Gene3D" id="3.40.50.80">
    <property type="entry name" value="Nucleotide-binding domain of ferredoxin-NADP reductase (FNR) module"/>
    <property type="match status" value="1"/>
</dbReference>
<evidence type="ECO:0000256" key="3">
    <source>
        <dbReference type="ARBA" id="ARBA00022630"/>
    </source>
</evidence>
<dbReference type="EMBL" id="JBHSHL010000009">
    <property type="protein sequence ID" value="MFC4804030.1"/>
    <property type="molecule type" value="Genomic_DNA"/>
</dbReference>
<keyword evidence="5" id="KW-0479">Metal-binding</keyword>
<accession>A0ABV9QJU1</accession>
<dbReference type="Gene3D" id="2.40.30.10">
    <property type="entry name" value="Translation factors"/>
    <property type="match status" value="1"/>
</dbReference>
<evidence type="ECO:0000256" key="1">
    <source>
        <dbReference type="ARBA" id="ARBA00006422"/>
    </source>
</evidence>
<evidence type="ECO:0000256" key="8">
    <source>
        <dbReference type="ARBA" id="ARBA00023004"/>
    </source>
</evidence>
<keyword evidence="7" id="KW-0249">Electron transport</keyword>
<dbReference type="InterPro" id="IPR017927">
    <property type="entry name" value="FAD-bd_FR_type"/>
</dbReference>
<dbReference type="InterPro" id="IPR012165">
    <property type="entry name" value="Cyt_c3_hydrogenase_gsu"/>
</dbReference>
<dbReference type="InterPro" id="IPR017938">
    <property type="entry name" value="Riboflavin_synthase-like_b-brl"/>
</dbReference>
<proteinExistence type="inferred from homology"/>
<evidence type="ECO:0000256" key="6">
    <source>
        <dbReference type="ARBA" id="ARBA00022827"/>
    </source>
</evidence>
<sequence length="232" mass="25955">MFREVKIAKNKKITKDIYLLKIRGEFKVKPGQFFMIKKENSSMTLYRPISVFECDEKELGFLYLVKGGGTQVLKELRKGDVLSIHGPYGNGFPEAKGKLCLIGGGIGMAPLYLCALNNPKAKLYIGLREDLYSDEEIQNIKNLFRNVDTHIKIGGTVIDDVRFDKYDTVFTCGPSVMMKIIGERHSNVYVSLEKHMGCAVGACLSCSCKTSEGMKKVCKDGPVFSAKEVDWE</sequence>
<dbReference type="NCBIfam" id="NF000798">
    <property type="entry name" value="PRK00054.1-3"/>
    <property type="match status" value="1"/>
</dbReference>
<evidence type="ECO:0000256" key="10">
    <source>
        <dbReference type="ARBA" id="ARBA00034078"/>
    </source>
</evidence>
<dbReference type="PANTHER" id="PTHR43513:SF3">
    <property type="entry name" value="DIHYDROOROTATE DEHYDROGENASE B (NAD(+)), ELECTRON TRANSFER SUBUNIT-RELATED"/>
    <property type="match status" value="1"/>
</dbReference>
<dbReference type="Pfam" id="PF10418">
    <property type="entry name" value="DHODB_Fe-S_bind"/>
    <property type="match status" value="1"/>
</dbReference>
<comment type="similarity">
    <text evidence="1">Belongs to the PyrK family.</text>
</comment>
<evidence type="ECO:0000256" key="2">
    <source>
        <dbReference type="ARBA" id="ARBA00022448"/>
    </source>
</evidence>
<evidence type="ECO:0000256" key="5">
    <source>
        <dbReference type="ARBA" id="ARBA00022723"/>
    </source>
</evidence>
<dbReference type="PROSITE" id="PS51384">
    <property type="entry name" value="FAD_FR"/>
    <property type="match status" value="1"/>
</dbReference>
<gene>
    <name evidence="12" type="ORF">ACFO4R_02940</name>
</gene>
<dbReference type="InterPro" id="IPR050353">
    <property type="entry name" value="PyrK_electron_transfer"/>
</dbReference>
<dbReference type="PIRSF" id="PIRSF006816">
    <property type="entry name" value="Cyc3_hyd_g"/>
    <property type="match status" value="1"/>
</dbReference>
<evidence type="ECO:0000313" key="13">
    <source>
        <dbReference type="Proteomes" id="UP001595916"/>
    </source>
</evidence>
<organism evidence="12 13">
    <name type="scientific">Filifactor villosus</name>
    <dbReference type="NCBI Taxonomy" id="29374"/>
    <lineage>
        <taxon>Bacteria</taxon>
        <taxon>Bacillati</taxon>
        <taxon>Bacillota</taxon>
        <taxon>Clostridia</taxon>
        <taxon>Peptostreptococcales</taxon>
        <taxon>Filifactoraceae</taxon>
        <taxon>Filifactor</taxon>
    </lineage>
</organism>
<dbReference type="RefSeq" id="WP_379787513.1">
    <property type="nucleotide sequence ID" value="NZ_JBHSHL010000009.1"/>
</dbReference>
<dbReference type="Gene3D" id="2.10.240.10">
    <property type="entry name" value="Dihydroorotate dehydrogenase, electron transfer subunit"/>
    <property type="match status" value="1"/>
</dbReference>
<evidence type="ECO:0000259" key="11">
    <source>
        <dbReference type="PROSITE" id="PS51384"/>
    </source>
</evidence>
<protein>
    <submittedName>
        <fullName evidence="12">Dihydroorotate dehydrogenase electron transfer subunit</fullName>
    </submittedName>
</protein>
<dbReference type="SUPFAM" id="SSF63380">
    <property type="entry name" value="Riboflavin synthase domain-like"/>
    <property type="match status" value="1"/>
</dbReference>
<keyword evidence="3" id="KW-0285">Flavoprotein</keyword>
<dbReference type="InterPro" id="IPR037117">
    <property type="entry name" value="Dihydroorotate_DH_ele_sf"/>
</dbReference>
<dbReference type="InterPro" id="IPR019480">
    <property type="entry name" value="Dihydroorotate_DH_Fe-S-bd"/>
</dbReference>
<evidence type="ECO:0000256" key="7">
    <source>
        <dbReference type="ARBA" id="ARBA00022982"/>
    </source>
</evidence>
<dbReference type="PANTHER" id="PTHR43513">
    <property type="entry name" value="DIHYDROOROTATE DEHYDROGENASE B (NAD(+)), ELECTRON TRANSFER SUBUNIT"/>
    <property type="match status" value="1"/>
</dbReference>
<keyword evidence="9" id="KW-0411">Iron-sulfur</keyword>
<dbReference type="Proteomes" id="UP001595916">
    <property type="component" value="Unassembled WGS sequence"/>
</dbReference>
<dbReference type="SUPFAM" id="SSF52343">
    <property type="entry name" value="Ferredoxin reductase-like, C-terminal NADP-linked domain"/>
    <property type="match status" value="1"/>
</dbReference>
<comment type="cofactor">
    <cofactor evidence="10">
        <name>[2Fe-2S] cluster</name>
        <dbReference type="ChEBI" id="CHEBI:190135"/>
    </cofactor>
</comment>
<evidence type="ECO:0000313" key="12">
    <source>
        <dbReference type="EMBL" id="MFC4804030.1"/>
    </source>
</evidence>
<reference evidence="13" key="1">
    <citation type="journal article" date="2019" name="Int. J. Syst. Evol. Microbiol.">
        <title>The Global Catalogue of Microorganisms (GCM) 10K type strain sequencing project: providing services to taxonomists for standard genome sequencing and annotation.</title>
        <authorList>
            <consortium name="The Broad Institute Genomics Platform"/>
            <consortium name="The Broad Institute Genome Sequencing Center for Infectious Disease"/>
            <person name="Wu L."/>
            <person name="Ma J."/>
        </authorList>
    </citation>
    <scope>NUCLEOTIDE SEQUENCE [LARGE SCALE GENOMIC DNA]</scope>
    <source>
        <strain evidence="13">CCUG 46385</strain>
    </source>
</reference>
<evidence type="ECO:0000256" key="9">
    <source>
        <dbReference type="ARBA" id="ARBA00023014"/>
    </source>
</evidence>